<comment type="similarity">
    <text evidence="2">Belongs to the fimbrial protein family.</text>
</comment>
<keyword evidence="7" id="KW-1185">Reference proteome</keyword>
<reference evidence="6 7" key="1">
    <citation type="submission" date="2019-02" db="EMBL/GenBank/DDBJ databases">
        <title>Dyella amyloliquefaciens sp. nov., isolated from forest soil.</title>
        <authorList>
            <person name="Gao Z.-H."/>
            <person name="Qiu L.-H."/>
        </authorList>
    </citation>
    <scope>NUCLEOTIDE SEQUENCE [LARGE SCALE GENOMIC DNA]</scope>
    <source>
        <strain evidence="6 7">KACC 12747</strain>
    </source>
</reference>
<evidence type="ECO:0000256" key="2">
    <source>
        <dbReference type="ARBA" id="ARBA00006671"/>
    </source>
</evidence>
<dbReference type="InterPro" id="IPR036937">
    <property type="entry name" value="Adhesion_dom_fimbrial_sf"/>
</dbReference>
<dbReference type="InterPro" id="IPR008966">
    <property type="entry name" value="Adhesion_dom_sf"/>
</dbReference>
<comment type="subcellular location">
    <subcellularLocation>
        <location evidence="1">Fimbrium</location>
    </subcellularLocation>
</comment>
<feature type="chain" id="PRO_5020195985" evidence="5">
    <location>
        <begin position="23"/>
        <end position="183"/>
    </location>
</feature>
<proteinExistence type="inferred from homology"/>
<accession>A0A4V2NL97</accession>
<evidence type="ECO:0000256" key="3">
    <source>
        <dbReference type="ARBA" id="ARBA00022729"/>
    </source>
</evidence>
<dbReference type="SUPFAM" id="SSF49401">
    <property type="entry name" value="Bacterial adhesins"/>
    <property type="match status" value="1"/>
</dbReference>
<evidence type="ECO:0000313" key="7">
    <source>
        <dbReference type="Proteomes" id="UP000291822"/>
    </source>
</evidence>
<protein>
    <submittedName>
        <fullName evidence="6">Type 1 fimbrial protein</fullName>
    </submittedName>
</protein>
<keyword evidence="3 5" id="KW-0732">Signal</keyword>
<dbReference type="PANTHER" id="PTHR33420:SF3">
    <property type="entry name" value="FIMBRIAL SUBUNIT ELFA"/>
    <property type="match status" value="1"/>
</dbReference>
<dbReference type="InterPro" id="IPR039458">
    <property type="entry name" value="FimA-like"/>
</dbReference>
<dbReference type="Pfam" id="PF16970">
    <property type="entry name" value="FimA"/>
    <property type="match status" value="1"/>
</dbReference>
<dbReference type="Gene3D" id="2.60.40.1090">
    <property type="entry name" value="Fimbrial-type adhesion domain"/>
    <property type="match status" value="1"/>
</dbReference>
<feature type="signal peptide" evidence="5">
    <location>
        <begin position="1"/>
        <end position="22"/>
    </location>
</feature>
<evidence type="ECO:0000256" key="4">
    <source>
        <dbReference type="ARBA" id="ARBA00023263"/>
    </source>
</evidence>
<dbReference type="InterPro" id="IPR050263">
    <property type="entry name" value="Bact_Fimbrial_Adh_Pro"/>
</dbReference>
<comment type="caution">
    <text evidence="6">The sequence shown here is derived from an EMBL/GenBank/DDBJ whole genome shotgun (WGS) entry which is preliminary data.</text>
</comment>
<evidence type="ECO:0000313" key="6">
    <source>
        <dbReference type="EMBL" id="TCI08004.1"/>
    </source>
</evidence>
<gene>
    <name evidence="6" type="ORF">EZM97_25400</name>
</gene>
<dbReference type="RefSeq" id="WP_131152053.1">
    <property type="nucleotide sequence ID" value="NZ_SJTG01000004.1"/>
</dbReference>
<organism evidence="6 7">
    <name type="scientific">Dyella soli</name>
    <dbReference type="NCBI Taxonomy" id="522319"/>
    <lineage>
        <taxon>Bacteria</taxon>
        <taxon>Pseudomonadati</taxon>
        <taxon>Pseudomonadota</taxon>
        <taxon>Gammaproteobacteria</taxon>
        <taxon>Lysobacterales</taxon>
        <taxon>Rhodanobacteraceae</taxon>
        <taxon>Dyella</taxon>
    </lineage>
</organism>
<dbReference type="GO" id="GO:0009289">
    <property type="term" value="C:pilus"/>
    <property type="evidence" value="ECO:0007669"/>
    <property type="project" value="UniProtKB-SubCell"/>
</dbReference>
<dbReference type="Proteomes" id="UP000291822">
    <property type="component" value="Unassembled WGS sequence"/>
</dbReference>
<dbReference type="AlphaFoldDB" id="A0A4V2NL97"/>
<name>A0A4V2NL97_9GAMM</name>
<sequence length="183" mass="19009">MNLKIIAAGLISAAIAAPSAFASTGVVNFNGGITSSTCKVDGQDPGAGPINKNVTMPWVRASDMASVGDTAAKTTFRFVIGGPGDASCPNGTKVYAFFEAGSYGSVETGRLRASNRDNAGVEFQLYDKNNKAIIVGDGSQGDVKETIVNNTATLFYSVAYYRVASISNGALQSQTPYVISFEP</sequence>
<keyword evidence="4" id="KW-0281">Fimbrium</keyword>
<dbReference type="GO" id="GO:0043709">
    <property type="term" value="P:cell adhesion involved in single-species biofilm formation"/>
    <property type="evidence" value="ECO:0007669"/>
    <property type="project" value="TreeGrafter"/>
</dbReference>
<evidence type="ECO:0000256" key="1">
    <source>
        <dbReference type="ARBA" id="ARBA00004561"/>
    </source>
</evidence>
<dbReference type="PANTHER" id="PTHR33420">
    <property type="entry name" value="FIMBRIAL SUBUNIT ELFA-RELATED"/>
    <property type="match status" value="1"/>
</dbReference>
<dbReference type="EMBL" id="SJTG01000004">
    <property type="protein sequence ID" value="TCI08004.1"/>
    <property type="molecule type" value="Genomic_DNA"/>
</dbReference>
<evidence type="ECO:0000256" key="5">
    <source>
        <dbReference type="SAM" id="SignalP"/>
    </source>
</evidence>